<sequence>EPHRSRRPRQPAGRRPELRSRRHAQGARAGRRGHPRARPGLPGRRHPPPGLWGPGVVHGPQAQLRRGRRAHLPGPLADHPAHRADGRGRCPPGEALLPARPGRQGRQDQGEARRPL</sequence>
<feature type="non-terminal residue" evidence="2">
    <location>
        <position position="116"/>
    </location>
</feature>
<keyword evidence="2" id="KW-0687">Ribonucleoprotein</keyword>
<organism evidence="2">
    <name type="scientific">uncultured Acidimicrobiales bacterium</name>
    <dbReference type="NCBI Taxonomy" id="310071"/>
    <lineage>
        <taxon>Bacteria</taxon>
        <taxon>Bacillati</taxon>
        <taxon>Actinomycetota</taxon>
        <taxon>Acidimicrobiia</taxon>
        <taxon>Acidimicrobiales</taxon>
        <taxon>environmental samples</taxon>
    </lineage>
</organism>
<dbReference type="AlphaFoldDB" id="A0A6J4IK90"/>
<feature type="compositionally biased region" description="Basic and acidic residues" evidence="1">
    <location>
        <begin position="79"/>
        <end position="88"/>
    </location>
</feature>
<gene>
    <name evidence="2" type="ORF">AVDCRST_MAG20-2345</name>
</gene>
<protein>
    <submittedName>
        <fullName evidence="2">LSU ribosomal protein L19p</fullName>
    </submittedName>
</protein>
<feature type="non-terminal residue" evidence="2">
    <location>
        <position position="1"/>
    </location>
</feature>
<evidence type="ECO:0000256" key="1">
    <source>
        <dbReference type="SAM" id="MobiDB-lite"/>
    </source>
</evidence>
<feature type="compositionally biased region" description="Basic residues" evidence="1">
    <location>
        <begin position="20"/>
        <end position="47"/>
    </location>
</feature>
<dbReference type="GO" id="GO:0005840">
    <property type="term" value="C:ribosome"/>
    <property type="evidence" value="ECO:0007669"/>
    <property type="project" value="UniProtKB-KW"/>
</dbReference>
<name>A0A6J4IK90_9ACTN</name>
<feature type="region of interest" description="Disordered" evidence="1">
    <location>
        <begin position="1"/>
        <end position="116"/>
    </location>
</feature>
<dbReference type="EMBL" id="CADCSY010000104">
    <property type="protein sequence ID" value="CAA9252703.1"/>
    <property type="molecule type" value="Genomic_DNA"/>
</dbReference>
<evidence type="ECO:0000313" key="2">
    <source>
        <dbReference type="EMBL" id="CAA9252703.1"/>
    </source>
</evidence>
<feature type="compositionally biased region" description="Basic and acidic residues" evidence="1">
    <location>
        <begin position="105"/>
        <end position="116"/>
    </location>
</feature>
<reference evidence="2" key="1">
    <citation type="submission" date="2020-02" db="EMBL/GenBank/DDBJ databases">
        <authorList>
            <person name="Meier V. D."/>
        </authorList>
    </citation>
    <scope>NUCLEOTIDE SEQUENCE</scope>
    <source>
        <strain evidence="2">AVDCRST_MAG20</strain>
    </source>
</reference>
<keyword evidence="2" id="KW-0689">Ribosomal protein</keyword>
<accession>A0A6J4IK90</accession>
<proteinExistence type="predicted"/>